<comment type="similarity">
    <text evidence="1">Belongs to the short-chain dehydrogenases/reductases (SDR) family.</text>
</comment>
<dbReference type="STRING" id="1385519.N801_02590"/>
<protein>
    <submittedName>
        <fullName evidence="3">Glucose-1-dehydrogenase</fullName>
        <ecNumber evidence="3">1.1.1.47</ecNumber>
    </submittedName>
</protein>
<keyword evidence="4" id="KW-1185">Reference proteome</keyword>
<evidence type="ECO:0000256" key="1">
    <source>
        <dbReference type="ARBA" id="ARBA00006484"/>
    </source>
</evidence>
<dbReference type="PANTHER" id="PTHR43639">
    <property type="entry name" value="OXIDOREDUCTASE, SHORT-CHAIN DEHYDROGENASE/REDUCTASE FAMILY (AFU_ORTHOLOGUE AFUA_5G02870)"/>
    <property type="match status" value="1"/>
</dbReference>
<comment type="caution">
    <text evidence="3">The sequence shown here is derived from an EMBL/GenBank/DDBJ whole genome shotgun (WGS) entry which is preliminary data.</text>
</comment>
<dbReference type="Gene3D" id="3.40.50.720">
    <property type="entry name" value="NAD(P)-binding Rossmann-like Domain"/>
    <property type="match status" value="1"/>
</dbReference>
<dbReference type="PRINTS" id="PR00081">
    <property type="entry name" value="GDHRDH"/>
</dbReference>
<dbReference type="NCBIfam" id="NF005559">
    <property type="entry name" value="PRK07231.1"/>
    <property type="match status" value="1"/>
</dbReference>
<dbReference type="EMBL" id="AVPL01000008">
    <property type="protein sequence ID" value="KGN42113.1"/>
    <property type="molecule type" value="Genomic_DNA"/>
</dbReference>
<proteinExistence type="inferred from homology"/>
<keyword evidence="2 3" id="KW-0560">Oxidoreductase</keyword>
<dbReference type="InterPro" id="IPR036291">
    <property type="entry name" value="NAD(P)-bd_dom_sf"/>
</dbReference>
<dbReference type="eggNOG" id="COG1028">
    <property type="taxonomic scope" value="Bacteria"/>
</dbReference>
<dbReference type="OrthoDB" id="272646at2"/>
<sequence>MTTAPLPPTPARPLEGRVVVVTGGNSGIGEGIVRAAAAQGARVVIDYVSRPEDTDAIIRDIEAAGGEAVGCEADVSIVADLRRLVSTTVEAFGRLDVMVNNAGVEFEETLATLTEEKYDLLMGINLKGAVFGTKLAAEQMRAQGGGGVVVNISSTHEDWPMPSDLAYCISKGGMRMLTRTAGVELGPDGIRVVAVGPGAIRTPINAEDTPAETRALEAAIPLGRIGTPEEVGALVCFVASDAASYVTATTVMADGGLMQQPGAV</sequence>
<reference evidence="3 4" key="1">
    <citation type="submission" date="2013-08" db="EMBL/GenBank/DDBJ databases">
        <title>The genome sequence of Knoellia aerolata.</title>
        <authorList>
            <person name="Zhu W."/>
            <person name="Wang G."/>
        </authorList>
    </citation>
    <scope>NUCLEOTIDE SEQUENCE [LARGE SCALE GENOMIC DNA]</scope>
    <source>
        <strain evidence="3 4">DSM 18566</strain>
    </source>
</reference>
<dbReference type="SUPFAM" id="SSF51735">
    <property type="entry name" value="NAD(P)-binding Rossmann-fold domains"/>
    <property type="match status" value="1"/>
</dbReference>
<accession>A0A0A0JY58</accession>
<dbReference type="FunFam" id="3.40.50.720:FF:000084">
    <property type="entry name" value="Short-chain dehydrogenase reductase"/>
    <property type="match status" value="1"/>
</dbReference>
<dbReference type="GO" id="GO:0047936">
    <property type="term" value="F:glucose 1-dehydrogenase [NAD(P)+] activity"/>
    <property type="evidence" value="ECO:0007669"/>
    <property type="project" value="UniProtKB-EC"/>
</dbReference>
<organism evidence="3 4">
    <name type="scientific">Knoellia aerolata DSM 18566</name>
    <dbReference type="NCBI Taxonomy" id="1385519"/>
    <lineage>
        <taxon>Bacteria</taxon>
        <taxon>Bacillati</taxon>
        <taxon>Actinomycetota</taxon>
        <taxon>Actinomycetes</taxon>
        <taxon>Micrococcales</taxon>
        <taxon>Intrasporangiaceae</taxon>
        <taxon>Knoellia</taxon>
    </lineage>
</organism>
<evidence type="ECO:0000313" key="3">
    <source>
        <dbReference type="EMBL" id="KGN42113.1"/>
    </source>
</evidence>
<dbReference type="Proteomes" id="UP000030013">
    <property type="component" value="Unassembled WGS sequence"/>
</dbReference>
<dbReference type="PRINTS" id="PR00080">
    <property type="entry name" value="SDRFAMILY"/>
</dbReference>
<dbReference type="InterPro" id="IPR020904">
    <property type="entry name" value="Sc_DH/Rdtase_CS"/>
</dbReference>
<gene>
    <name evidence="3" type="ORF">N801_02590</name>
</gene>
<dbReference type="EC" id="1.1.1.47" evidence="3"/>
<dbReference type="PANTHER" id="PTHR43639:SF1">
    <property type="entry name" value="SHORT-CHAIN DEHYDROGENASE_REDUCTASE FAMILY PROTEIN"/>
    <property type="match status" value="1"/>
</dbReference>
<evidence type="ECO:0000256" key="2">
    <source>
        <dbReference type="ARBA" id="ARBA00023002"/>
    </source>
</evidence>
<dbReference type="PROSITE" id="PS00061">
    <property type="entry name" value="ADH_SHORT"/>
    <property type="match status" value="1"/>
</dbReference>
<dbReference type="InterPro" id="IPR002347">
    <property type="entry name" value="SDR_fam"/>
</dbReference>
<dbReference type="RefSeq" id="WP_052112625.1">
    <property type="nucleotide sequence ID" value="NZ_AVPL01000008.1"/>
</dbReference>
<dbReference type="Pfam" id="PF13561">
    <property type="entry name" value="adh_short_C2"/>
    <property type="match status" value="1"/>
</dbReference>
<evidence type="ECO:0000313" key="4">
    <source>
        <dbReference type="Proteomes" id="UP000030013"/>
    </source>
</evidence>
<name>A0A0A0JY58_9MICO</name>
<dbReference type="AlphaFoldDB" id="A0A0A0JY58"/>